<organism evidence="1 2">
    <name type="scientific">Portunus trituberculatus</name>
    <name type="common">Swimming crab</name>
    <name type="synonym">Neptunus trituberculatus</name>
    <dbReference type="NCBI Taxonomy" id="210409"/>
    <lineage>
        <taxon>Eukaryota</taxon>
        <taxon>Metazoa</taxon>
        <taxon>Ecdysozoa</taxon>
        <taxon>Arthropoda</taxon>
        <taxon>Crustacea</taxon>
        <taxon>Multicrustacea</taxon>
        <taxon>Malacostraca</taxon>
        <taxon>Eumalacostraca</taxon>
        <taxon>Eucarida</taxon>
        <taxon>Decapoda</taxon>
        <taxon>Pleocyemata</taxon>
        <taxon>Brachyura</taxon>
        <taxon>Eubrachyura</taxon>
        <taxon>Portunoidea</taxon>
        <taxon>Portunidae</taxon>
        <taxon>Portuninae</taxon>
        <taxon>Portunus</taxon>
    </lineage>
</organism>
<comment type="caution">
    <text evidence="1">The sequence shown here is derived from an EMBL/GenBank/DDBJ whole genome shotgun (WGS) entry which is preliminary data.</text>
</comment>
<keyword evidence="2" id="KW-1185">Reference proteome</keyword>
<reference evidence="1 2" key="1">
    <citation type="submission" date="2019-05" db="EMBL/GenBank/DDBJ databases">
        <title>Another draft genome of Portunus trituberculatus and its Hox gene families provides insights of decapod evolution.</title>
        <authorList>
            <person name="Jeong J.-H."/>
            <person name="Song I."/>
            <person name="Kim S."/>
            <person name="Choi T."/>
            <person name="Kim D."/>
            <person name="Ryu S."/>
            <person name="Kim W."/>
        </authorList>
    </citation>
    <scope>NUCLEOTIDE SEQUENCE [LARGE SCALE GENOMIC DNA]</scope>
    <source>
        <tissue evidence="1">Muscle</tissue>
    </source>
</reference>
<dbReference type="AlphaFoldDB" id="A0A5B7E189"/>
<sequence length="223" mass="23900">MLALGSEGSPSARIQNLSMVRMTPSFSKSAKQCLVSMTSLCLSYTSKAAATLSHSLIFTTSRLLSFRLCWLGNRNSSEVAKLERTMYHRPSPEQHRTALASHNAVLLCKHFLLVVVVCLSASCVARCNPRTLRLSGRARACSSAGDITAPLAVLRGGVATGQGSPHVAPLCLEEPGSTDTCWQGRTGHHHVTLHSTSPDLSNCVHFHACSRAAVFPASRALFT</sequence>
<evidence type="ECO:0000313" key="1">
    <source>
        <dbReference type="EMBL" id="MPC26973.1"/>
    </source>
</evidence>
<evidence type="ECO:0000313" key="2">
    <source>
        <dbReference type="Proteomes" id="UP000324222"/>
    </source>
</evidence>
<name>A0A5B7E189_PORTR</name>
<dbReference type="EMBL" id="VSRR010001678">
    <property type="protein sequence ID" value="MPC26973.1"/>
    <property type="molecule type" value="Genomic_DNA"/>
</dbReference>
<dbReference type="Proteomes" id="UP000324222">
    <property type="component" value="Unassembled WGS sequence"/>
</dbReference>
<gene>
    <name evidence="1" type="ORF">E2C01_020124</name>
</gene>
<proteinExistence type="predicted"/>
<accession>A0A5B7E189</accession>
<protein>
    <submittedName>
        <fullName evidence="1">Uncharacterized protein</fullName>
    </submittedName>
</protein>